<feature type="compositionally biased region" description="Pro residues" evidence="1">
    <location>
        <begin position="32"/>
        <end position="52"/>
    </location>
</feature>
<evidence type="ECO:0000256" key="1">
    <source>
        <dbReference type="SAM" id="MobiDB-lite"/>
    </source>
</evidence>
<evidence type="ECO:0000313" key="2">
    <source>
        <dbReference type="EMBL" id="KAG2448474.1"/>
    </source>
</evidence>
<feature type="region of interest" description="Disordered" evidence="1">
    <location>
        <begin position="12"/>
        <end position="76"/>
    </location>
</feature>
<sequence>MVDFTIVQYEEVELPPSPPPLPPLSPGLFAPPGAPLSPPSRPPRPPRPPPLDPFAASPTAAQPRSAVTGTQAAARQ</sequence>
<dbReference type="EMBL" id="JAEHOD010000017">
    <property type="protein sequence ID" value="KAG2448474.1"/>
    <property type="molecule type" value="Genomic_DNA"/>
</dbReference>
<organism evidence="2 3">
    <name type="scientific">Chlamydomonas schloesseri</name>
    <dbReference type="NCBI Taxonomy" id="2026947"/>
    <lineage>
        <taxon>Eukaryota</taxon>
        <taxon>Viridiplantae</taxon>
        <taxon>Chlorophyta</taxon>
        <taxon>core chlorophytes</taxon>
        <taxon>Chlorophyceae</taxon>
        <taxon>CS clade</taxon>
        <taxon>Chlamydomonadales</taxon>
        <taxon>Chlamydomonadaceae</taxon>
        <taxon>Chlamydomonas</taxon>
    </lineage>
</organism>
<feature type="compositionally biased region" description="Pro residues" evidence="1">
    <location>
        <begin position="15"/>
        <end position="25"/>
    </location>
</feature>
<protein>
    <submittedName>
        <fullName evidence="2">Uncharacterized protein</fullName>
    </submittedName>
</protein>
<gene>
    <name evidence="2" type="ORF">HYH02_006366</name>
</gene>
<comment type="caution">
    <text evidence="2">The sequence shown here is derived from an EMBL/GenBank/DDBJ whole genome shotgun (WGS) entry which is preliminary data.</text>
</comment>
<reference evidence="2" key="1">
    <citation type="journal article" date="2020" name="bioRxiv">
        <title>Comparative genomics of Chlamydomonas.</title>
        <authorList>
            <person name="Craig R.J."/>
            <person name="Hasan A.R."/>
            <person name="Ness R.W."/>
            <person name="Keightley P.D."/>
        </authorList>
    </citation>
    <scope>NUCLEOTIDE SEQUENCE</scope>
    <source>
        <strain evidence="2">CCAP 11/173</strain>
    </source>
</reference>
<accession>A0A835WJP1</accession>
<feature type="compositionally biased region" description="Polar residues" evidence="1">
    <location>
        <begin position="59"/>
        <end position="76"/>
    </location>
</feature>
<name>A0A835WJP1_9CHLO</name>
<dbReference type="AlphaFoldDB" id="A0A835WJP1"/>
<evidence type="ECO:0000313" key="3">
    <source>
        <dbReference type="Proteomes" id="UP000613740"/>
    </source>
</evidence>
<keyword evidence="3" id="KW-1185">Reference proteome</keyword>
<proteinExistence type="predicted"/>
<dbReference type="Proteomes" id="UP000613740">
    <property type="component" value="Unassembled WGS sequence"/>
</dbReference>